<keyword evidence="1" id="KW-0472">Membrane</keyword>
<gene>
    <name evidence="2" type="ORF">MSAN_01843700</name>
</gene>
<feature type="transmembrane region" description="Helical" evidence="1">
    <location>
        <begin position="12"/>
        <end position="36"/>
    </location>
</feature>
<proteinExistence type="predicted"/>
<protein>
    <recommendedName>
        <fullName evidence="4">Transmembrane protein</fullName>
    </recommendedName>
</protein>
<evidence type="ECO:0000313" key="2">
    <source>
        <dbReference type="EMBL" id="KAF7346169.1"/>
    </source>
</evidence>
<accession>A0A8H6XSZ1</accession>
<sequence>MSLLSLARLRSLHLYLTIWVSYMLILLMIIAFIFMPPLEDPAMIYSLEGVSLAVPLVIILRRLLAVRHSLFNLFLLQSFMVWVETLVMIAVVTLWFKKQLVYNIRGMTGFVRAVLVAEALAVALDLMFLLLPKNFAAFSTDRLLFFDGFGAGDPPCCTGDNILPFASLAHPFFTGESRWIIGIRSLLLLGLAALLPVYVFYEVILEPTVDPIYTREYKVDDRITYLPPTLSTAGSTPVAPVENAVILSWAASSSGLSLNGSSFSLNVNARLLTSEITTCNIEHVSIGDAIASVQLAERPVPWARISNVSITADFSNLPLDYPQSAIYVAPGSGGIEQIMRYTDPIPLLRGTNLLGMLSWTYREVYPDHAFGFLGSATKKALTNAELRTLYPNPTPVPLETDSAALSLIQYSIVPTRNLQDYLSETALDGISSLGGLWTFLNGVFSLFFGASIFYFLCGTRPQAALGLVHIFNKSKYEKNLRADFPAFYSENTAPAGVGAFCRQRLFEFPKMVVTKPAPEAHDDVFRSEQGKEEP</sequence>
<dbReference type="AlphaFoldDB" id="A0A8H6XSZ1"/>
<organism evidence="2 3">
    <name type="scientific">Mycena sanguinolenta</name>
    <dbReference type="NCBI Taxonomy" id="230812"/>
    <lineage>
        <taxon>Eukaryota</taxon>
        <taxon>Fungi</taxon>
        <taxon>Dikarya</taxon>
        <taxon>Basidiomycota</taxon>
        <taxon>Agaricomycotina</taxon>
        <taxon>Agaricomycetes</taxon>
        <taxon>Agaricomycetidae</taxon>
        <taxon>Agaricales</taxon>
        <taxon>Marasmiineae</taxon>
        <taxon>Mycenaceae</taxon>
        <taxon>Mycena</taxon>
    </lineage>
</organism>
<evidence type="ECO:0000313" key="3">
    <source>
        <dbReference type="Proteomes" id="UP000623467"/>
    </source>
</evidence>
<feature type="transmembrane region" description="Helical" evidence="1">
    <location>
        <begin position="42"/>
        <end position="61"/>
    </location>
</feature>
<feature type="transmembrane region" description="Helical" evidence="1">
    <location>
        <begin position="436"/>
        <end position="457"/>
    </location>
</feature>
<feature type="transmembrane region" description="Helical" evidence="1">
    <location>
        <begin position="109"/>
        <end position="131"/>
    </location>
</feature>
<keyword evidence="3" id="KW-1185">Reference proteome</keyword>
<comment type="caution">
    <text evidence="2">The sequence shown here is derived from an EMBL/GenBank/DDBJ whole genome shotgun (WGS) entry which is preliminary data.</text>
</comment>
<evidence type="ECO:0000256" key="1">
    <source>
        <dbReference type="SAM" id="Phobius"/>
    </source>
</evidence>
<dbReference type="EMBL" id="JACAZH010000019">
    <property type="protein sequence ID" value="KAF7346169.1"/>
    <property type="molecule type" value="Genomic_DNA"/>
</dbReference>
<feature type="transmembrane region" description="Helical" evidence="1">
    <location>
        <begin position="73"/>
        <end position="97"/>
    </location>
</feature>
<evidence type="ECO:0008006" key="4">
    <source>
        <dbReference type="Google" id="ProtNLM"/>
    </source>
</evidence>
<dbReference type="Proteomes" id="UP000623467">
    <property type="component" value="Unassembled WGS sequence"/>
</dbReference>
<name>A0A8H6XSZ1_9AGAR</name>
<keyword evidence="1" id="KW-1133">Transmembrane helix</keyword>
<feature type="transmembrane region" description="Helical" evidence="1">
    <location>
        <begin position="181"/>
        <end position="201"/>
    </location>
</feature>
<dbReference type="OrthoDB" id="3227921at2759"/>
<reference evidence="2" key="1">
    <citation type="submission" date="2020-05" db="EMBL/GenBank/DDBJ databases">
        <title>Mycena genomes resolve the evolution of fungal bioluminescence.</title>
        <authorList>
            <person name="Tsai I.J."/>
        </authorList>
    </citation>
    <scope>NUCLEOTIDE SEQUENCE</scope>
    <source>
        <strain evidence="2">160909Yilan</strain>
    </source>
</reference>
<keyword evidence="1" id="KW-0812">Transmembrane</keyword>